<gene>
    <name evidence="1" type="ORF">FRC0190_00205</name>
</gene>
<organism evidence="1 2">
    <name type="scientific">Corynebacterium rouxii</name>
    <dbReference type="NCBI Taxonomy" id="2719119"/>
    <lineage>
        <taxon>Bacteria</taxon>
        <taxon>Bacillati</taxon>
        <taxon>Actinomycetota</taxon>
        <taxon>Actinomycetes</taxon>
        <taxon>Mycobacteriales</taxon>
        <taxon>Corynebacteriaceae</taxon>
        <taxon>Corynebacterium</taxon>
    </lineage>
</organism>
<protein>
    <submittedName>
        <fullName evidence="1">Uncharacterized protein</fullName>
    </submittedName>
</protein>
<reference evidence="1 2" key="1">
    <citation type="submission" date="2019-11" db="EMBL/GenBank/DDBJ databases">
        <authorList>
            <person name="Brisse S."/>
        </authorList>
    </citation>
    <scope>NUCLEOTIDE SEQUENCE [LARGE SCALE GENOMIC DNA]</scope>
    <source>
        <strain evidence="1">FRC0190</strain>
    </source>
</reference>
<dbReference type="KEGG" id="crf:FRC0190_00205"/>
<accession>A0A6I8MG24</accession>
<proteinExistence type="predicted"/>
<name>A0A6I8MG24_9CORY</name>
<evidence type="ECO:0000313" key="1">
    <source>
        <dbReference type="EMBL" id="VZH84169.1"/>
    </source>
</evidence>
<evidence type="ECO:0000313" key="2">
    <source>
        <dbReference type="Proteomes" id="UP000423525"/>
    </source>
</evidence>
<dbReference type="Proteomes" id="UP000423525">
    <property type="component" value="Chromosome"/>
</dbReference>
<dbReference type="EMBL" id="LR738855">
    <property type="protein sequence ID" value="VZH84169.1"/>
    <property type="molecule type" value="Genomic_DNA"/>
</dbReference>
<dbReference type="SMR" id="A0A6I8MG24"/>
<sequence>MDSWKLHSLGKALYELEKLGPLLDDLLLPSQCGFSEGRGGSGQGSRPPLRIPILDVKWETERLLTHWAWGCAVKLNVVPPCSRSVHSVAAWLQCHLIDIGDLDEADAIAEQVISQSELLSEMFASDDDGAITAPKQGTCREIAAICKGLGYGTSKTTIHRWAHEGAIASQTMEDGRVIVDLQEVLDKLATCNNAM</sequence>
<dbReference type="AlphaFoldDB" id="A0A6I8MG24"/>